<keyword evidence="3" id="KW-0812">Transmembrane</keyword>
<accession>A0ABD3ILA5</accession>
<gene>
    <name evidence="4" type="ORF">ACJRO7_007163</name>
</gene>
<dbReference type="EMBL" id="JBJKBG010000011">
    <property type="protein sequence ID" value="KAL3715388.1"/>
    <property type="molecule type" value="Genomic_DNA"/>
</dbReference>
<organism evidence="4 5">
    <name type="scientific">Eucalyptus globulus</name>
    <name type="common">Tasmanian blue gum</name>
    <dbReference type="NCBI Taxonomy" id="34317"/>
    <lineage>
        <taxon>Eukaryota</taxon>
        <taxon>Viridiplantae</taxon>
        <taxon>Streptophyta</taxon>
        <taxon>Embryophyta</taxon>
        <taxon>Tracheophyta</taxon>
        <taxon>Spermatophyta</taxon>
        <taxon>Magnoliopsida</taxon>
        <taxon>eudicotyledons</taxon>
        <taxon>Gunneridae</taxon>
        <taxon>Pentapetalae</taxon>
        <taxon>rosids</taxon>
        <taxon>malvids</taxon>
        <taxon>Myrtales</taxon>
        <taxon>Myrtaceae</taxon>
        <taxon>Myrtoideae</taxon>
        <taxon>Eucalypteae</taxon>
        <taxon>Eucalyptus</taxon>
    </lineage>
</organism>
<keyword evidence="3" id="KW-1133">Transmembrane helix</keyword>
<sequence>MDTASDVAVPASDVAVPASDAAVPASDVAVPTSDAAVPASDAAVPAILPIPIDLFGSKKHKNLPRGELGFVDSSGNPVFRIVRQPKSSSLSSPPPPPPPRRDTKSLLDAAGDPILSIARGRKGSWQIFKVDHGKEKELICNVQRTRNSLTRTELEVLVIGESCGSLGSSFKMRGFPFQKSCTIYQGDSIVAQTSLMYKLHQIYVRRGKFRLTIYPGSIDHAFIVALVVIFLSSGK</sequence>
<dbReference type="Pfam" id="PF04525">
    <property type="entry name" value="LOR"/>
    <property type="match status" value="1"/>
</dbReference>
<dbReference type="InterPro" id="IPR007612">
    <property type="entry name" value="LOR"/>
</dbReference>
<evidence type="ECO:0000313" key="4">
    <source>
        <dbReference type="EMBL" id="KAL3715388.1"/>
    </source>
</evidence>
<comment type="similarity">
    <text evidence="1">Belongs to the LOR family.</text>
</comment>
<evidence type="ECO:0000256" key="2">
    <source>
        <dbReference type="SAM" id="MobiDB-lite"/>
    </source>
</evidence>
<dbReference type="Gene3D" id="2.40.160.200">
    <property type="entry name" value="LURP1-related"/>
    <property type="match status" value="1"/>
</dbReference>
<dbReference type="AlphaFoldDB" id="A0ABD3ILA5"/>
<proteinExistence type="inferred from homology"/>
<dbReference type="PANTHER" id="PTHR31087:SF85">
    <property type="entry name" value="PROTEIN LURP-ONE-RELATED 7"/>
    <property type="match status" value="1"/>
</dbReference>
<evidence type="ECO:0000256" key="3">
    <source>
        <dbReference type="SAM" id="Phobius"/>
    </source>
</evidence>
<reference evidence="4 5" key="1">
    <citation type="submission" date="2024-11" db="EMBL/GenBank/DDBJ databases">
        <title>Chromosome-level genome assembly of Eucalyptus globulus Labill. provides insights into its genome evolution.</title>
        <authorList>
            <person name="Li X."/>
        </authorList>
    </citation>
    <scope>NUCLEOTIDE SEQUENCE [LARGE SCALE GENOMIC DNA]</scope>
    <source>
        <strain evidence="4">CL2024</strain>
        <tissue evidence="4">Fresh tender leaves</tissue>
    </source>
</reference>
<dbReference type="PANTHER" id="PTHR31087">
    <property type="match status" value="1"/>
</dbReference>
<dbReference type="InterPro" id="IPR025659">
    <property type="entry name" value="Tubby-like_C"/>
</dbReference>
<dbReference type="Proteomes" id="UP001634007">
    <property type="component" value="Unassembled WGS sequence"/>
</dbReference>
<evidence type="ECO:0000256" key="1">
    <source>
        <dbReference type="ARBA" id="ARBA00005437"/>
    </source>
</evidence>
<dbReference type="SUPFAM" id="SSF54518">
    <property type="entry name" value="Tubby C-terminal domain-like"/>
    <property type="match status" value="1"/>
</dbReference>
<dbReference type="InterPro" id="IPR038595">
    <property type="entry name" value="LOR_sf"/>
</dbReference>
<evidence type="ECO:0000313" key="5">
    <source>
        <dbReference type="Proteomes" id="UP001634007"/>
    </source>
</evidence>
<feature type="transmembrane region" description="Helical" evidence="3">
    <location>
        <begin position="211"/>
        <end position="232"/>
    </location>
</feature>
<protein>
    <recommendedName>
        <fullName evidence="6">Protein LURP-one-related 7</fullName>
    </recommendedName>
</protein>
<comment type="caution">
    <text evidence="4">The sequence shown here is derived from an EMBL/GenBank/DDBJ whole genome shotgun (WGS) entry which is preliminary data.</text>
</comment>
<keyword evidence="5" id="KW-1185">Reference proteome</keyword>
<evidence type="ECO:0008006" key="6">
    <source>
        <dbReference type="Google" id="ProtNLM"/>
    </source>
</evidence>
<feature type="region of interest" description="Disordered" evidence="2">
    <location>
        <begin position="84"/>
        <end position="106"/>
    </location>
</feature>
<keyword evidence="3" id="KW-0472">Membrane</keyword>
<name>A0ABD3ILA5_EUCGL</name>